<dbReference type="AlphaFoldDB" id="A0A0L0HAB9"/>
<evidence type="ECO:0000313" key="3">
    <source>
        <dbReference type="Proteomes" id="UP000053201"/>
    </source>
</evidence>
<gene>
    <name evidence="2" type="ORF">SPPG_09357</name>
</gene>
<protein>
    <submittedName>
        <fullName evidence="2">Uncharacterized protein</fullName>
    </submittedName>
</protein>
<dbReference type="OrthoDB" id="2159887at2759"/>
<proteinExistence type="predicted"/>
<dbReference type="Proteomes" id="UP000053201">
    <property type="component" value="Unassembled WGS sequence"/>
</dbReference>
<evidence type="ECO:0000256" key="1">
    <source>
        <dbReference type="SAM" id="MobiDB-lite"/>
    </source>
</evidence>
<reference evidence="2 3" key="1">
    <citation type="submission" date="2009-08" db="EMBL/GenBank/DDBJ databases">
        <title>The Genome Sequence of Spizellomyces punctatus strain DAOM BR117.</title>
        <authorList>
            <consortium name="The Broad Institute Genome Sequencing Platform"/>
            <person name="Russ C."/>
            <person name="Cuomo C."/>
            <person name="Shea T."/>
            <person name="Young S.K."/>
            <person name="Zeng Q."/>
            <person name="Koehrsen M."/>
            <person name="Haas B."/>
            <person name="Borodovsky M."/>
            <person name="Guigo R."/>
            <person name="Alvarado L."/>
            <person name="Berlin A."/>
            <person name="Bochicchio J."/>
            <person name="Borenstein D."/>
            <person name="Chapman S."/>
            <person name="Chen Z."/>
            <person name="Engels R."/>
            <person name="Freedman E."/>
            <person name="Gellesch M."/>
            <person name="Goldberg J."/>
            <person name="Griggs A."/>
            <person name="Gujja S."/>
            <person name="Heiman D."/>
            <person name="Hepburn T."/>
            <person name="Howarth C."/>
            <person name="Jen D."/>
            <person name="Larson L."/>
            <person name="Lewis B."/>
            <person name="Mehta T."/>
            <person name="Park D."/>
            <person name="Pearson M."/>
            <person name="Roberts A."/>
            <person name="Saif S."/>
            <person name="Shenoy N."/>
            <person name="Sisk P."/>
            <person name="Stolte C."/>
            <person name="Sykes S."/>
            <person name="Thomson T."/>
            <person name="Walk T."/>
            <person name="White J."/>
            <person name="Yandava C."/>
            <person name="Burger G."/>
            <person name="Gray M.W."/>
            <person name="Holland P.W.H."/>
            <person name="King N."/>
            <person name="Lang F.B.F."/>
            <person name="Roger A.J."/>
            <person name="Ruiz-Trillo I."/>
            <person name="Lander E."/>
            <person name="Nusbaum C."/>
        </authorList>
    </citation>
    <scope>NUCLEOTIDE SEQUENCE [LARGE SCALE GENOMIC DNA]</scope>
    <source>
        <strain evidence="2 3">DAOM BR117</strain>
    </source>
</reference>
<dbReference type="InParanoid" id="A0A0L0HAB9"/>
<feature type="region of interest" description="Disordered" evidence="1">
    <location>
        <begin position="69"/>
        <end position="98"/>
    </location>
</feature>
<evidence type="ECO:0000313" key="2">
    <source>
        <dbReference type="EMBL" id="KNC98515.1"/>
    </source>
</evidence>
<dbReference type="GeneID" id="27692482"/>
<dbReference type="RefSeq" id="XP_016606555.1">
    <property type="nucleotide sequence ID" value="XM_016757516.1"/>
</dbReference>
<name>A0A0L0HAB9_SPIPD</name>
<organism evidence="2 3">
    <name type="scientific">Spizellomyces punctatus (strain DAOM BR117)</name>
    <dbReference type="NCBI Taxonomy" id="645134"/>
    <lineage>
        <taxon>Eukaryota</taxon>
        <taxon>Fungi</taxon>
        <taxon>Fungi incertae sedis</taxon>
        <taxon>Chytridiomycota</taxon>
        <taxon>Chytridiomycota incertae sedis</taxon>
        <taxon>Chytridiomycetes</taxon>
        <taxon>Spizellomycetales</taxon>
        <taxon>Spizellomycetaceae</taxon>
        <taxon>Spizellomyces</taxon>
    </lineage>
</organism>
<dbReference type="EMBL" id="KQ257460">
    <property type="protein sequence ID" value="KNC98515.1"/>
    <property type="molecule type" value="Genomic_DNA"/>
</dbReference>
<keyword evidence="3" id="KW-1185">Reference proteome</keyword>
<sequence length="98" mass="10622">MTNDPTLLSDLSTLLTTLKDIDLHSNDVSCLDGLDIAGLGRQMDSANAVLDQLESRTDALMQKIDALLEEGQENQEDGKTMDSEVSKEETIEPGKPST</sequence>
<dbReference type="VEuPathDB" id="FungiDB:SPPG_09357"/>
<feature type="compositionally biased region" description="Basic and acidic residues" evidence="1">
    <location>
        <begin position="76"/>
        <end position="92"/>
    </location>
</feature>
<accession>A0A0L0HAB9</accession>